<dbReference type="Proteomes" id="UP000613580">
    <property type="component" value="Unassembled WGS sequence"/>
</dbReference>
<dbReference type="EMBL" id="JACAZE010000011">
    <property type="protein sequence ID" value="KAF7304234.1"/>
    <property type="molecule type" value="Genomic_DNA"/>
</dbReference>
<evidence type="ECO:0000256" key="1">
    <source>
        <dbReference type="SAM" id="MobiDB-lite"/>
    </source>
</evidence>
<comment type="caution">
    <text evidence="2">The sequence shown here is derived from an EMBL/GenBank/DDBJ whole genome shotgun (WGS) entry which is preliminary data.</text>
</comment>
<gene>
    <name evidence="2" type="ORF">HMN09_00824400</name>
</gene>
<dbReference type="AlphaFoldDB" id="A0A8H6SRS5"/>
<organism evidence="2 3">
    <name type="scientific">Mycena chlorophos</name>
    <name type="common">Agaric fungus</name>
    <name type="synonym">Agaricus chlorophos</name>
    <dbReference type="NCBI Taxonomy" id="658473"/>
    <lineage>
        <taxon>Eukaryota</taxon>
        <taxon>Fungi</taxon>
        <taxon>Dikarya</taxon>
        <taxon>Basidiomycota</taxon>
        <taxon>Agaricomycotina</taxon>
        <taxon>Agaricomycetes</taxon>
        <taxon>Agaricomycetidae</taxon>
        <taxon>Agaricales</taxon>
        <taxon>Marasmiineae</taxon>
        <taxon>Mycenaceae</taxon>
        <taxon>Mycena</taxon>
    </lineage>
</organism>
<keyword evidence="3" id="KW-1185">Reference proteome</keyword>
<feature type="region of interest" description="Disordered" evidence="1">
    <location>
        <begin position="181"/>
        <end position="270"/>
    </location>
</feature>
<dbReference type="OrthoDB" id="3253621at2759"/>
<dbReference type="Gene3D" id="3.60.130.30">
    <property type="match status" value="1"/>
</dbReference>
<protein>
    <submittedName>
        <fullName evidence="2">Uncharacterized protein</fullName>
    </submittedName>
</protein>
<accession>A0A8H6SRS5</accession>
<reference evidence="2" key="1">
    <citation type="submission" date="2020-05" db="EMBL/GenBank/DDBJ databases">
        <title>Mycena genomes resolve the evolution of fungal bioluminescence.</title>
        <authorList>
            <person name="Tsai I.J."/>
        </authorList>
    </citation>
    <scope>NUCLEOTIDE SEQUENCE</scope>
    <source>
        <strain evidence="2">110903Hualien_Pintung</strain>
    </source>
</reference>
<evidence type="ECO:0000313" key="2">
    <source>
        <dbReference type="EMBL" id="KAF7304234.1"/>
    </source>
</evidence>
<name>A0A8H6SRS5_MYCCL</name>
<proteinExistence type="predicted"/>
<feature type="compositionally biased region" description="Acidic residues" evidence="1">
    <location>
        <begin position="205"/>
        <end position="214"/>
    </location>
</feature>
<evidence type="ECO:0000313" key="3">
    <source>
        <dbReference type="Proteomes" id="UP000613580"/>
    </source>
</evidence>
<sequence>MYLVALGDLQELQIDSRFMPHGRPLAVLVDMLAAPGSFPQLQKVWLGGEVFYWNGYRRNVDDTDSDEVVQEPSDYGDLCAVLANKFEKGRLRSFHVSLEIVDWCPLRTWKFAPQDIKVAMEAELPSGEARSQLENLVEKGLDFAMLWVPFCRNTRSGAIYGEFLRLNAFKVDQPLKSAVAIESDVQRDHEGSDDDDDNHTHPEDDGQPEDDGLDDPPSLVDGWNDVDDIPPSQPPPSDHWDAVDDLPPPAKRRRFDMTTEPPLKGPHRRRKAKVKANVAANGHDIRPSTVAKHLRPAIPIRTSLASQTLPTAHGAYVASLEDAKELYGSKKRWTLESLVERGFLVVPWDGKRRGRWWTPPVGCLGPWLDNQMTPATPRPLRGPSMPSFARDTLPNSPLEKKHRRGLFAAINVGVSYGQGQTKPSWLKSDYEATAERLLANTDIQRMALFASATFRLWAPRLYEYYLSHNKLLDALQASPALLGLRVLRRRLQLRQECVDFPPPRRAQPSLWLGGHLILWDLKLVIEFPAGALILIPSATLAHSNIPVQNDETRTSFTQFTAGGVFRYVDNDFRTEEELQAQDPIAYEAMLAEKERRWEMGLGLWSTIDELVDAGRYVPFLKLGASKWRYITSRHYSLPYHILLRIR</sequence>